<dbReference type="EMBL" id="KZ679676">
    <property type="protein sequence ID" value="PTB59478.1"/>
    <property type="molecule type" value="Genomic_DNA"/>
</dbReference>
<evidence type="ECO:0000256" key="1">
    <source>
        <dbReference type="SAM" id="MobiDB-lite"/>
    </source>
</evidence>
<dbReference type="GeneID" id="36627039"/>
<dbReference type="RefSeq" id="XP_024779155.1">
    <property type="nucleotide sequence ID" value="XM_024918470.1"/>
</dbReference>
<dbReference type="Proteomes" id="UP000241690">
    <property type="component" value="Unassembled WGS sequence"/>
</dbReference>
<evidence type="ECO:0000313" key="3">
    <source>
        <dbReference type="Proteomes" id="UP000241690"/>
    </source>
</evidence>
<sequence length="89" mass="10239">MQTQDSLALPSVRARRYTKTIAFPIQFDPAKFGHQHTCCTKLISIYRCKASHSTMHVLQASRRPHTDHASVVRHVHTKSTRRSFQSHDV</sequence>
<organism evidence="2 3">
    <name type="scientific">Trichoderma harzianum CBS 226.95</name>
    <dbReference type="NCBI Taxonomy" id="983964"/>
    <lineage>
        <taxon>Eukaryota</taxon>
        <taxon>Fungi</taxon>
        <taxon>Dikarya</taxon>
        <taxon>Ascomycota</taxon>
        <taxon>Pezizomycotina</taxon>
        <taxon>Sordariomycetes</taxon>
        <taxon>Hypocreomycetidae</taxon>
        <taxon>Hypocreales</taxon>
        <taxon>Hypocreaceae</taxon>
        <taxon>Trichoderma</taxon>
    </lineage>
</organism>
<accession>A0A2T4AR89</accession>
<name>A0A2T4AR89_TRIHA</name>
<dbReference type="AlphaFoldDB" id="A0A2T4AR89"/>
<protein>
    <submittedName>
        <fullName evidence="2">Uncharacterized protein</fullName>
    </submittedName>
</protein>
<feature type="compositionally biased region" description="Basic residues" evidence="1">
    <location>
        <begin position="71"/>
        <end position="81"/>
    </location>
</feature>
<reference evidence="2 3" key="1">
    <citation type="submission" date="2016-07" db="EMBL/GenBank/DDBJ databases">
        <title>Multiple horizontal gene transfer events from other fungi enriched the ability of initially mycotrophic Trichoderma (Ascomycota) to feed on dead plant biomass.</title>
        <authorList>
            <consortium name="DOE Joint Genome Institute"/>
            <person name="Aerts A."/>
            <person name="Atanasova L."/>
            <person name="Chenthamara K."/>
            <person name="Zhang J."/>
            <person name="Grujic M."/>
            <person name="Henrissat B."/>
            <person name="Kuo A."/>
            <person name="Salamov A."/>
            <person name="Lipzen A."/>
            <person name="Labutti K."/>
            <person name="Barry K."/>
            <person name="Miao Y."/>
            <person name="Rahimi M.J."/>
            <person name="Shen Q."/>
            <person name="Grigoriev I.V."/>
            <person name="Kubicek C.P."/>
            <person name="Druzhinina I.S."/>
        </authorList>
    </citation>
    <scope>NUCLEOTIDE SEQUENCE [LARGE SCALE GENOMIC DNA]</scope>
    <source>
        <strain evidence="2 3">CBS 226.95</strain>
    </source>
</reference>
<evidence type="ECO:0000313" key="2">
    <source>
        <dbReference type="EMBL" id="PTB59478.1"/>
    </source>
</evidence>
<keyword evidence="3" id="KW-1185">Reference proteome</keyword>
<feature type="region of interest" description="Disordered" evidence="1">
    <location>
        <begin position="60"/>
        <end position="89"/>
    </location>
</feature>
<gene>
    <name evidence="2" type="ORF">M431DRAFT_504404</name>
</gene>
<proteinExistence type="predicted"/>